<evidence type="ECO:0000256" key="2">
    <source>
        <dbReference type="ARBA" id="ARBA00003213"/>
    </source>
</evidence>
<keyword evidence="8" id="KW-0547">Nucleotide-binding</keyword>
<dbReference type="InterPro" id="IPR039657">
    <property type="entry name" value="Dimethylallyltransferase"/>
</dbReference>
<protein>
    <recommendedName>
        <fullName evidence="5">tRNA dimethylallyltransferase</fullName>
        <ecNumber evidence="4">2.5.1.75</ecNumber>
    </recommendedName>
    <alternativeName>
        <fullName evidence="11">Dimethylallyl diphosphate:tRNA dimethylallyltransferase</fullName>
    </alternativeName>
    <alternativeName>
        <fullName evidence="12">Isopentenyl-diphosphate:tRNA isopentenyltransferase</fullName>
    </alternativeName>
</protein>
<dbReference type="Gene3D" id="3.40.50.300">
    <property type="entry name" value="P-loop containing nucleotide triphosphate hydrolases"/>
    <property type="match status" value="1"/>
</dbReference>
<keyword evidence="9" id="KW-0067">ATP-binding</keyword>
<dbReference type="AlphaFoldDB" id="A0A0G1RFJ5"/>
<sequence length="348" mass="39661">TATGKTRFGLQMAKKFKGEIVSADSRQVYVGMDIVTGKDIPYNLKPITSNLQWRDRKLKYYLIDSAKIWLYDVVNPNEPFNVAFWKECADLVIADIFRRNRLPIVVGGTGLYLKSLTVGQMSQSLSKISILPNPQLRSKLKDRNVAYLFNYLNRIDPARAAVLNISDRANPRRLIRAIEISLYSKFPSPESGEGSRGEVGSGVSYLTLGLTAPREELYRRIDLRVGHRLRHGAEAENQHLIAKYGGGFPSFTASGYRAFQKPDIVARWRGLEHAYLRRQLTWFKRQPDTHYASKNRNFSPHNCFHRHFHIPDLVYRPDQRYPSHALYFHNSHVRPQSGCGSLGALGSA</sequence>
<evidence type="ECO:0000256" key="12">
    <source>
        <dbReference type="ARBA" id="ARBA00030893"/>
    </source>
</evidence>
<evidence type="ECO:0000256" key="8">
    <source>
        <dbReference type="ARBA" id="ARBA00022741"/>
    </source>
</evidence>
<evidence type="ECO:0000256" key="9">
    <source>
        <dbReference type="ARBA" id="ARBA00022840"/>
    </source>
</evidence>
<keyword evidence="7" id="KW-0819">tRNA processing</keyword>
<dbReference type="Gene3D" id="1.10.20.140">
    <property type="match status" value="1"/>
</dbReference>
<evidence type="ECO:0000256" key="3">
    <source>
        <dbReference type="ARBA" id="ARBA00005842"/>
    </source>
</evidence>
<evidence type="ECO:0000256" key="6">
    <source>
        <dbReference type="ARBA" id="ARBA00022679"/>
    </source>
</evidence>
<dbReference type="HAMAP" id="MF_00185">
    <property type="entry name" value="IPP_trans"/>
    <property type="match status" value="1"/>
</dbReference>
<keyword evidence="6 14" id="KW-0808">Transferase</keyword>
<dbReference type="Proteomes" id="UP000034607">
    <property type="component" value="Unassembled WGS sequence"/>
</dbReference>
<dbReference type="InterPro" id="IPR018022">
    <property type="entry name" value="IPT"/>
</dbReference>
<accession>A0A0G1RFJ5</accession>
<dbReference type="SUPFAM" id="SSF52540">
    <property type="entry name" value="P-loop containing nucleoside triphosphate hydrolases"/>
    <property type="match status" value="1"/>
</dbReference>
<evidence type="ECO:0000256" key="4">
    <source>
        <dbReference type="ARBA" id="ARBA00012665"/>
    </source>
</evidence>
<dbReference type="PANTHER" id="PTHR11088">
    <property type="entry name" value="TRNA DIMETHYLALLYLTRANSFERASE"/>
    <property type="match status" value="1"/>
</dbReference>
<dbReference type="Pfam" id="PF01715">
    <property type="entry name" value="IPPT"/>
    <property type="match status" value="1"/>
</dbReference>
<comment type="caution">
    <text evidence="14">The sequence shown here is derived from an EMBL/GenBank/DDBJ whole genome shotgun (WGS) entry which is preliminary data.</text>
</comment>
<dbReference type="EC" id="2.5.1.75" evidence="4"/>
<dbReference type="GO" id="GO:0005524">
    <property type="term" value="F:ATP binding"/>
    <property type="evidence" value="ECO:0007669"/>
    <property type="project" value="UniProtKB-KW"/>
</dbReference>
<dbReference type="GO" id="GO:0052381">
    <property type="term" value="F:tRNA dimethylallyltransferase activity"/>
    <property type="evidence" value="ECO:0007669"/>
    <property type="project" value="UniProtKB-EC"/>
</dbReference>
<dbReference type="InterPro" id="IPR027417">
    <property type="entry name" value="P-loop_NTPase"/>
</dbReference>
<dbReference type="PATRIC" id="fig|1618357.3.peg.765"/>
<comment type="similarity">
    <text evidence="3">Belongs to the IPP transferase family.</text>
</comment>
<comment type="function">
    <text evidence="2">Catalyzes the transfer of a dimethylallyl group onto the adenine at position 37 in tRNAs that read codons beginning with uridine, leading to the formation of N6-(dimethylallyl)adenosine (i(6)A).</text>
</comment>
<evidence type="ECO:0000313" key="14">
    <source>
        <dbReference type="EMBL" id="KKU55916.1"/>
    </source>
</evidence>
<evidence type="ECO:0000313" key="15">
    <source>
        <dbReference type="Proteomes" id="UP000034607"/>
    </source>
</evidence>
<comment type="cofactor">
    <cofactor evidence="1">
        <name>Mg(2+)</name>
        <dbReference type="ChEBI" id="CHEBI:18420"/>
    </cofactor>
</comment>
<organism evidence="14 15">
    <name type="scientific">Candidatus Amesbacteria bacterium GW2011_GWA2_47_11</name>
    <dbReference type="NCBI Taxonomy" id="1618357"/>
    <lineage>
        <taxon>Bacteria</taxon>
        <taxon>Candidatus Amesiibacteriota</taxon>
    </lineage>
</organism>
<proteinExistence type="inferred from homology"/>
<evidence type="ECO:0000256" key="13">
    <source>
        <dbReference type="ARBA" id="ARBA00049563"/>
    </source>
</evidence>
<gene>
    <name evidence="14" type="ORF">UX78_C0015G0063</name>
</gene>
<feature type="non-terminal residue" evidence="14">
    <location>
        <position position="1"/>
    </location>
</feature>
<reference evidence="14 15" key="1">
    <citation type="journal article" date="2015" name="Nature">
        <title>rRNA introns, odd ribosomes, and small enigmatic genomes across a large radiation of phyla.</title>
        <authorList>
            <person name="Brown C.T."/>
            <person name="Hug L.A."/>
            <person name="Thomas B.C."/>
            <person name="Sharon I."/>
            <person name="Castelle C.J."/>
            <person name="Singh A."/>
            <person name="Wilkins M.J."/>
            <person name="Williams K.H."/>
            <person name="Banfield J.F."/>
        </authorList>
    </citation>
    <scope>NUCLEOTIDE SEQUENCE [LARGE SCALE GENOMIC DNA]</scope>
</reference>
<name>A0A0G1RFJ5_9BACT</name>
<evidence type="ECO:0000256" key="10">
    <source>
        <dbReference type="ARBA" id="ARBA00022842"/>
    </source>
</evidence>
<comment type="catalytic activity">
    <reaction evidence="13">
        <text>adenosine(37) in tRNA + dimethylallyl diphosphate = N(6)-dimethylallyladenosine(37) in tRNA + diphosphate</text>
        <dbReference type="Rhea" id="RHEA:26482"/>
        <dbReference type="Rhea" id="RHEA-COMP:10162"/>
        <dbReference type="Rhea" id="RHEA-COMP:10375"/>
        <dbReference type="ChEBI" id="CHEBI:33019"/>
        <dbReference type="ChEBI" id="CHEBI:57623"/>
        <dbReference type="ChEBI" id="CHEBI:74411"/>
        <dbReference type="ChEBI" id="CHEBI:74415"/>
        <dbReference type="EC" id="2.5.1.75"/>
    </reaction>
</comment>
<evidence type="ECO:0000256" key="5">
    <source>
        <dbReference type="ARBA" id="ARBA00017477"/>
    </source>
</evidence>
<dbReference type="PANTHER" id="PTHR11088:SF60">
    <property type="entry name" value="TRNA DIMETHYLALLYLTRANSFERASE"/>
    <property type="match status" value="1"/>
</dbReference>
<dbReference type="GO" id="GO:0006400">
    <property type="term" value="P:tRNA modification"/>
    <property type="evidence" value="ECO:0007669"/>
    <property type="project" value="TreeGrafter"/>
</dbReference>
<dbReference type="EMBL" id="LCNM01000015">
    <property type="protein sequence ID" value="KKU55916.1"/>
    <property type="molecule type" value="Genomic_DNA"/>
</dbReference>
<evidence type="ECO:0000256" key="7">
    <source>
        <dbReference type="ARBA" id="ARBA00022694"/>
    </source>
</evidence>
<keyword evidence="10" id="KW-0460">Magnesium</keyword>
<evidence type="ECO:0000256" key="11">
    <source>
        <dbReference type="ARBA" id="ARBA00030358"/>
    </source>
</evidence>
<evidence type="ECO:0000256" key="1">
    <source>
        <dbReference type="ARBA" id="ARBA00001946"/>
    </source>
</evidence>